<dbReference type="CDD" id="cd05326">
    <property type="entry name" value="secoisolariciresinol-DH_like_SDR_c"/>
    <property type="match status" value="1"/>
</dbReference>
<dbReference type="InterPro" id="IPR045309">
    <property type="entry name" value="ABA2-like"/>
</dbReference>
<organism evidence="5 6">
    <name type="scientific">Stephania japonica</name>
    <dbReference type="NCBI Taxonomy" id="461633"/>
    <lineage>
        <taxon>Eukaryota</taxon>
        <taxon>Viridiplantae</taxon>
        <taxon>Streptophyta</taxon>
        <taxon>Embryophyta</taxon>
        <taxon>Tracheophyta</taxon>
        <taxon>Spermatophyta</taxon>
        <taxon>Magnoliopsida</taxon>
        <taxon>Ranunculales</taxon>
        <taxon>Menispermaceae</taxon>
        <taxon>Menispermoideae</taxon>
        <taxon>Cissampelideae</taxon>
        <taxon>Stephania</taxon>
    </lineage>
</organism>
<dbReference type="GO" id="GO:0009807">
    <property type="term" value="P:lignan biosynthetic process"/>
    <property type="evidence" value="ECO:0007669"/>
    <property type="project" value="UniProtKB-ARBA"/>
</dbReference>
<dbReference type="GO" id="GO:0120529">
    <property type="term" value="F:secoisolariciresinol dehydrogenase activity"/>
    <property type="evidence" value="ECO:0007669"/>
    <property type="project" value="UniProtKB-EC"/>
</dbReference>
<evidence type="ECO:0000313" key="6">
    <source>
        <dbReference type="Proteomes" id="UP001417504"/>
    </source>
</evidence>
<dbReference type="InterPro" id="IPR036291">
    <property type="entry name" value="NAD(P)-bd_dom_sf"/>
</dbReference>
<dbReference type="InterPro" id="IPR002347">
    <property type="entry name" value="SDR_fam"/>
</dbReference>
<reference evidence="5 6" key="1">
    <citation type="submission" date="2024-01" db="EMBL/GenBank/DDBJ databases">
        <title>Genome assemblies of Stephania.</title>
        <authorList>
            <person name="Yang L."/>
        </authorList>
    </citation>
    <scope>NUCLEOTIDE SEQUENCE [LARGE SCALE GENOMIC DNA]</scope>
    <source>
        <strain evidence="5">QJT</strain>
        <tissue evidence="5">Leaf</tissue>
    </source>
</reference>
<evidence type="ECO:0000313" key="5">
    <source>
        <dbReference type="EMBL" id="KAK9122847.1"/>
    </source>
</evidence>
<accession>A0AAP0IVY7</accession>
<sequence>MEDPSSSKLSQSSRRLEGKVAIITGGASGLGASTARLFIQYGAIVVIADIQDDLGHSLCETILESHKDSNPTISYIHCDVTREDDVPNLIDSTLSKHGKLDIMFNNAGIPGKCYNTDLIEVDGEDFKRVMEVNLYGAFLGAKHAARAMIAKNTRGSIIFTASLSSVMAGEGISHAYTASKHAVLGLVRNLCVELGQYGIRVNCISPYAVASPMLTNELNLEMKRVEEKAYEAGNLKEVVLRAEDVAEAVVYLASEEAKYVSGLNLIIDGGYSTTNPVFPKCLRLALINH</sequence>
<dbReference type="PROSITE" id="PS00061">
    <property type="entry name" value="ADH_SHORT"/>
    <property type="match status" value="1"/>
</dbReference>
<dbReference type="Pfam" id="PF13561">
    <property type="entry name" value="adh_short_C2"/>
    <property type="match status" value="1"/>
</dbReference>
<comment type="similarity">
    <text evidence="1">Belongs to the short-chain dehydrogenases/reductases (SDR) family.</text>
</comment>
<name>A0AAP0IVY7_9MAGN</name>
<dbReference type="PANTHER" id="PTHR43180">
    <property type="entry name" value="3-OXOACYL-(ACYL-CARRIER-PROTEIN) REDUCTASE (AFU_ORTHOLOGUE AFUA_6G11210)"/>
    <property type="match status" value="1"/>
</dbReference>
<comment type="caution">
    <text evidence="5">The sequence shown here is derived from an EMBL/GenBank/DDBJ whole genome shotgun (WGS) entry which is preliminary data.</text>
</comment>
<evidence type="ECO:0000256" key="2">
    <source>
        <dbReference type="ARBA" id="ARBA00023002"/>
    </source>
</evidence>
<evidence type="ECO:0000256" key="1">
    <source>
        <dbReference type="ARBA" id="ARBA00006484"/>
    </source>
</evidence>
<dbReference type="SUPFAM" id="SSF51735">
    <property type="entry name" value="NAD(P)-binding Rossmann-fold domains"/>
    <property type="match status" value="1"/>
</dbReference>
<dbReference type="InterPro" id="IPR020904">
    <property type="entry name" value="Sc_DH/Rdtase_CS"/>
</dbReference>
<dbReference type="EMBL" id="JBBNAE010000005">
    <property type="protein sequence ID" value="KAK9122847.1"/>
    <property type="molecule type" value="Genomic_DNA"/>
</dbReference>
<dbReference type="PRINTS" id="PR00081">
    <property type="entry name" value="GDHRDH"/>
</dbReference>
<keyword evidence="6" id="KW-1185">Reference proteome</keyword>
<dbReference type="PRINTS" id="PR00080">
    <property type="entry name" value="SDRFAMILY"/>
</dbReference>
<keyword evidence="2" id="KW-0560">Oxidoreductase</keyword>
<dbReference type="Proteomes" id="UP001417504">
    <property type="component" value="Unassembled WGS sequence"/>
</dbReference>
<dbReference type="EC" id="1.1.1.331" evidence="3"/>
<proteinExistence type="inferred from homology"/>
<dbReference type="AlphaFoldDB" id="A0AAP0IVY7"/>
<evidence type="ECO:0000256" key="4">
    <source>
        <dbReference type="ARBA" id="ARBA00071098"/>
    </source>
</evidence>
<dbReference type="PANTHER" id="PTHR43180:SF45">
    <property type="entry name" value="SECOISOLARICIRESINOL DEHYDROGENASE-LIKE ISOFORM X1"/>
    <property type="match status" value="1"/>
</dbReference>
<dbReference type="FunFam" id="3.40.50.720:FF:000084">
    <property type="entry name" value="Short-chain dehydrogenase reductase"/>
    <property type="match status" value="1"/>
</dbReference>
<dbReference type="Gene3D" id="3.40.50.720">
    <property type="entry name" value="NAD(P)-binding Rossmann-like Domain"/>
    <property type="match status" value="1"/>
</dbReference>
<gene>
    <name evidence="5" type="ORF">Sjap_012449</name>
</gene>
<evidence type="ECO:0000256" key="3">
    <source>
        <dbReference type="ARBA" id="ARBA00066949"/>
    </source>
</evidence>
<protein>
    <recommendedName>
        <fullName evidence="4">Secoisolariciresinol dehydrogenase</fullName>
        <ecNumber evidence="3">1.1.1.331</ecNumber>
    </recommendedName>
</protein>